<evidence type="ECO:0000256" key="3">
    <source>
        <dbReference type="ARBA" id="ARBA00022729"/>
    </source>
</evidence>
<evidence type="ECO:0000313" key="10">
    <source>
        <dbReference type="EMBL" id="RBW70659.1"/>
    </source>
</evidence>
<comment type="similarity">
    <text evidence="2 6">Belongs to the bacterial solute-binding protein 3 family.</text>
</comment>
<sequence>MKKFSFVLMFTLLVGMLAACGTAENGEEANTGTEDGAEKKTLVMGTSADYPPFEYIDSAKSNEIIGFDIDIANYIAEQLGYEIEIKDMDFSGLIPALSSERVDFVLSGMTPTEERKENVDFSQIYYAAHHMIVSKTDNKIETVDGLKGKKVGVQLGSIQEGKAKELKDEGLNIEIKQLNRIPELIQDLKAGRLDAVIIEDTVAKGFLENNDDIQGIVMPDTNEEGSAIAFPKGSELTEQFDQVVTEMKENGKMDELINKWFGDEAE</sequence>
<proteinExistence type="inferred from homology"/>
<evidence type="ECO:0000256" key="4">
    <source>
        <dbReference type="ARBA" id="ARBA00023139"/>
    </source>
</evidence>
<dbReference type="InterPro" id="IPR001320">
    <property type="entry name" value="Iontro_rcpt_C"/>
</dbReference>
<dbReference type="PROSITE" id="PS51257">
    <property type="entry name" value="PROKAR_LIPOPROTEIN"/>
    <property type="match status" value="1"/>
</dbReference>
<evidence type="ECO:0000259" key="8">
    <source>
        <dbReference type="SMART" id="SM00062"/>
    </source>
</evidence>
<keyword evidence="4" id="KW-0564">Palmitate</keyword>
<dbReference type="Gene3D" id="3.40.190.10">
    <property type="entry name" value="Periplasmic binding protein-like II"/>
    <property type="match status" value="2"/>
</dbReference>
<feature type="domain" description="Solute-binding protein family 3/N-terminal" evidence="8">
    <location>
        <begin position="41"/>
        <end position="264"/>
    </location>
</feature>
<feature type="domain" description="Ionotropic glutamate receptor C-terminal" evidence="9">
    <location>
        <begin position="41"/>
        <end position="263"/>
    </location>
</feature>
<evidence type="ECO:0000256" key="1">
    <source>
        <dbReference type="ARBA" id="ARBA00004193"/>
    </source>
</evidence>
<accession>A0A366Y0X0</accession>
<dbReference type="PANTHER" id="PTHR35936:SF17">
    <property type="entry name" value="ARGININE-BINDING EXTRACELLULAR PROTEIN ARTP"/>
    <property type="match status" value="1"/>
</dbReference>
<name>A0A366Y0X0_9BACI</name>
<dbReference type="EMBL" id="QOCW01000004">
    <property type="protein sequence ID" value="RBW70659.1"/>
    <property type="molecule type" value="Genomic_DNA"/>
</dbReference>
<dbReference type="SMART" id="SM00062">
    <property type="entry name" value="PBPb"/>
    <property type="match status" value="1"/>
</dbReference>
<dbReference type="SUPFAM" id="SSF53850">
    <property type="entry name" value="Periplasmic binding protein-like II"/>
    <property type="match status" value="1"/>
</dbReference>
<protein>
    <submittedName>
        <fullName evidence="10">ABC transporter substrate-binding protein</fullName>
    </submittedName>
</protein>
<comment type="subcellular location">
    <subcellularLocation>
        <location evidence="1">Cell membrane</location>
        <topology evidence="1">Lipid-anchor</topology>
    </subcellularLocation>
</comment>
<keyword evidence="5" id="KW-0449">Lipoprotein</keyword>
<dbReference type="RefSeq" id="WP_113805109.1">
    <property type="nucleotide sequence ID" value="NZ_QOCW01000004.1"/>
</dbReference>
<dbReference type="InterPro" id="IPR001638">
    <property type="entry name" value="Solute-binding_3/MltF_N"/>
</dbReference>
<dbReference type="GO" id="GO:0015276">
    <property type="term" value="F:ligand-gated monoatomic ion channel activity"/>
    <property type="evidence" value="ECO:0007669"/>
    <property type="project" value="InterPro"/>
</dbReference>
<dbReference type="PANTHER" id="PTHR35936">
    <property type="entry name" value="MEMBRANE-BOUND LYTIC MUREIN TRANSGLYCOSYLASE F"/>
    <property type="match status" value="1"/>
</dbReference>
<dbReference type="OrthoDB" id="9811552at2"/>
<evidence type="ECO:0000256" key="2">
    <source>
        <dbReference type="ARBA" id="ARBA00010333"/>
    </source>
</evidence>
<dbReference type="InterPro" id="IPR018313">
    <property type="entry name" value="SBP_3_CS"/>
</dbReference>
<gene>
    <name evidence="10" type="ORF">DS031_06355</name>
</gene>
<evidence type="ECO:0000313" key="11">
    <source>
        <dbReference type="Proteomes" id="UP000253314"/>
    </source>
</evidence>
<dbReference type="GO" id="GO:0005886">
    <property type="term" value="C:plasma membrane"/>
    <property type="evidence" value="ECO:0007669"/>
    <property type="project" value="UniProtKB-SubCell"/>
</dbReference>
<feature type="signal peptide" evidence="7">
    <location>
        <begin position="1"/>
        <end position="23"/>
    </location>
</feature>
<dbReference type="Pfam" id="PF00497">
    <property type="entry name" value="SBP_bac_3"/>
    <property type="match status" value="1"/>
</dbReference>
<dbReference type="Proteomes" id="UP000253314">
    <property type="component" value="Unassembled WGS sequence"/>
</dbReference>
<dbReference type="PROSITE" id="PS01039">
    <property type="entry name" value="SBP_BACTERIAL_3"/>
    <property type="match status" value="1"/>
</dbReference>
<reference evidence="10 11" key="1">
    <citation type="submission" date="2018-07" db="EMBL/GenBank/DDBJ databases">
        <title>Lottiidibacillus patelloidae gen. nov., sp. nov., isolated from the intestinal tract of a marine limpet and the reclassification of B. taeanensis BH030017T, B. algicola KMM 3737T and B. hwajinpoensis SW-72T as genus Lottiidibacillus.</title>
        <authorList>
            <person name="Liu R."/>
            <person name="Huang Z."/>
        </authorList>
    </citation>
    <scope>NUCLEOTIDE SEQUENCE [LARGE SCALE GENOMIC DNA]</scope>
    <source>
        <strain evidence="10 11">BH030017</strain>
    </source>
</reference>
<keyword evidence="11" id="KW-1185">Reference proteome</keyword>
<dbReference type="SMART" id="SM00079">
    <property type="entry name" value="PBPe"/>
    <property type="match status" value="1"/>
</dbReference>
<keyword evidence="3 7" id="KW-0732">Signal</keyword>
<comment type="caution">
    <text evidence="10">The sequence shown here is derived from an EMBL/GenBank/DDBJ whole genome shotgun (WGS) entry which is preliminary data.</text>
</comment>
<dbReference type="AlphaFoldDB" id="A0A366Y0X0"/>
<evidence type="ECO:0000259" key="9">
    <source>
        <dbReference type="SMART" id="SM00079"/>
    </source>
</evidence>
<evidence type="ECO:0000256" key="5">
    <source>
        <dbReference type="ARBA" id="ARBA00023288"/>
    </source>
</evidence>
<evidence type="ECO:0000256" key="6">
    <source>
        <dbReference type="RuleBase" id="RU003744"/>
    </source>
</evidence>
<feature type="chain" id="PRO_5016793642" evidence="7">
    <location>
        <begin position="24"/>
        <end position="266"/>
    </location>
</feature>
<evidence type="ECO:0000256" key="7">
    <source>
        <dbReference type="SAM" id="SignalP"/>
    </source>
</evidence>
<organism evidence="10 11">
    <name type="scientific">Bacillus taeanensis</name>
    <dbReference type="NCBI Taxonomy" id="273032"/>
    <lineage>
        <taxon>Bacteria</taxon>
        <taxon>Bacillati</taxon>
        <taxon>Bacillota</taxon>
        <taxon>Bacilli</taxon>
        <taxon>Bacillales</taxon>
        <taxon>Bacillaceae</taxon>
        <taxon>Bacillus</taxon>
    </lineage>
</organism>